<organism evidence="1">
    <name type="scientific">Siphoviridae sp. ctGkF12</name>
    <dbReference type="NCBI Taxonomy" id="2826224"/>
    <lineage>
        <taxon>Viruses</taxon>
        <taxon>Duplodnaviria</taxon>
        <taxon>Heunggongvirae</taxon>
        <taxon>Uroviricota</taxon>
        <taxon>Caudoviricetes</taxon>
    </lineage>
</organism>
<evidence type="ECO:0000313" key="1">
    <source>
        <dbReference type="EMBL" id="DAD78510.1"/>
    </source>
</evidence>
<protein>
    <submittedName>
        <fullName evidence="1">Firmicute plasmid replication protein (RepL)</fullName>
    </submittedName>
</protein>
<accession>A0A8S5M8E7</accession>
<proteinExistence type="predicted"/>
<sequence length="117" mass="13647">MKKVILNCDNLDKVYQLSERATKLLFYMISVMDEDNVVLFSLNEAFYKIRLSAASLHRGKIELLEKGLITDTNTKEDRKKYYRVSTDLVCYRDESDSEKRKDVVLGALKFVIDNLKD</sequence>
<dbReference type="EMBL" id="BK014844">
    <property type="protein sequence ID" value="DAD78510.1"/>
    <property type="molecule type" value="Genomic_DNA"/>
</dbReference>
<name>A0A8S5M8E7_9CAUD</name>
<reference evidence="1" key="1">
    <citation type="journal article" date="2021" name="Proc. Natl. Acad. Sci. U.S.A.">
        <title>A Catalog of Tens of Thousands of Viruses from Human Metagenomes Reveals Hidden Associations with Chronic Diseases.</title>
        <authorList>
            <person name="Tisza M.J."/>
            <person name="Buck C.B."/>
        </authorList>
    </citation>
    <scope>NUCLEOTIDE SEQUENCE</scope>
    <source>
        <strain evidence="1">CtGkF12</strain>
    </source>
</reference>